<gene>
    <name evidence="2" type="ORF">ACFQ1S_26470</name>
</gene>
<protein>
    <submittedName>
        <fullName evidence="2">Uncharacterized protein</fullName>
    </submittedName>
</protein>
<feature type="compositionally biased region" description="Polar residues" evidence="1">
    <location>
        <begin position="1"/>
        <end position="23"/>
    </location>
</feature>
<sequence>MSENASKQSTRQRATGDYQSGLTARSPFDFTVDADQALKYVDDNNYRIDAWVHMGRQLGRTADDIDTTGGFGRTNGVLDYADGHATQHYRGQTDQGRCYDRTLVADHGWITRDTSAC</sequence>
<proteinExistence type="predicted"/>
<name>A0ABW3MGX1_9PSEU</name>
<comment type="caution">
    <text evidence="2">The sequence shown here is derived from an EMBL/GenBank/DDBJ whole genome shotgun (WGS) entry which is preliminary data.</text>
</comment>
<feature type="region of interest" description="Disordered" evidence="1">
    <location>
        <begin position="1"/>
        <end position="24"/>
    </location>
</feature>
<accession>A0ABW3MGX1</accession>
<evidence type="ECO:0000313" key="3">
    <source>
        <dbReference type="Proteomes" id="UP001597045"/>
    </source>
</evidence>
<organism evidence="2 3">
    <name type="scientific">Kibdelosporangium lantanae</name>
    <dbReference type="NCBI Taxonomy" id="1497396"/>
    <lineage>
        <taxon>Bacteria</taxon>
        <taxon>Bacillati</taxon>
        <taxon>Actinomycetota</taxon>
        <taxon>Actinomycetes</taxon>
        <taxon>Pseudonocardiales</taxon>
        <taxon>Pseudonocardiaceae</taxon>
        <taxon>Kibdelosporangium</taxon>
    </lineage>
</organism>
<evidence type="ECO:0000256" key="1">
    <source>
        <dbReference type="SAM" id="MobiDB-lite"/>
    </source>
</evidence>
<dbReference type="Proteomes" id="UP001597045">
    <property type="component" value="Unassembled WGS sequence"/>
</dbReference>
<reference evidence="3" key="1">
    <citation type="journal article" date="2019" name="Int. J. Syst. Evol. Microbiol.">
        <title>The Global Catalogue of Microorganisms (GCM) 10K type strain sequencing project: providing services to taxonomists for standard genome sequencing and annotation.</title>
        <authorList>
            <consortium name="The Broad Institute Genomics Platform"/>
            <consortium name="The Broad Institute Genome Sequencing Center for Infectious Disease"/>
            <person name="Wu L."/>
            <person name="Ma J."/>
        </authorList>
    </citation>
    <scope>NUCLEOTIDE SEQUENCE [LARGE SCALE GENOMIC DNA]</scope>
    <source>
        <strain evidence="3">JCM 31486</strain>
    </source>
</reference>
<keyword evidence="3" id="KW-1185">Reference proteome</keyword>
<dbReference type="EMBL" id="JBHTIS010001815">
    <property type="protein sequence ID" value="MFD1048824.1"/>
    <property type="molecule type" value="Genomic_DNA"/>
</dbReference>
<evidence type="ECO:0000313" key="2">
    <source>
        <dbReference type="EMBL" id="MFD1048824.1"/>
    </source>
</evidence>